<dbReference type="Proteomes" id="UP000505269">
    <property type="component" value="Segment"/>
</dbReference>
<sequence length="33" mass="3797">MDEVQMPLDEGVALIEKGYLDKETVNEENDNEE</sequence>
<protein>
    <submittedName>
        <fullName evidence="1">Uncharacterized protein</fullName>
    </submittedName>
</protein>
<accession>A0A6S4PCN1</accession>
<dbReference type="KEGG" id="vg:55412404"/>
<dbReference type="EMBL" id="AP013541">
    <property type="protein sequence ID" value="BAQ94097.1"/>
    <property type="molecule type" value="Genomic_DNA"/>
</dbReference>
<reference evidence="1 2" key="1">
    <citation type="journal article" date="2013" name="PLoS Genet.">
        <title>Expanding the Marine Virosphere Using Metagenomics.</title>
        <authorList>
            <person name="Mizuno C.M."/>
            <person name="Rodriguez-Valera F."/>
            <person name="Kimes N.E."/>
            <person name="Ghai R."/>
        </authorList>
    </citation>
    <scope>NUCLEOTIDE SEQUENCE [LARGE SCALE GENOMIC DNA]</scope>
    <source>
        <strain evidence="1">UvMED-CGR-C97-MedDCM-OCT-S42-C7</strain>
    </source>
</reference>
<evidence type="ECO:0000313" key="2">
    <source>
        <dbReference type="Proteomes" id="UP000505269"/>
    </source>
</evidence>
<dbReference type="GeneID" id="55412404"/>
<dbReference type="RefSeq" id="YP_009777639.1">
    <property type="nucleotide sequence ID" value="NC_047701.1"/>
</dbReference>
<name>A0A6S4PCN1_9CAUD</name>
<organism evidence="1 2">
    <name type="scientific">uncultured phage_MedDCM-OCT-S42-C7</name>
    <dbReference type="NCBI Taxonomy" id="2741073"/>
    <lineage>
        <taxon>Viruses</taxon>
        <taxon>Duplodnaviria</taxon>
        <taxon>Heunggongvirae</taxon>
        <taxon>Uroviricota</taxon>
        <taxon>Caudoviricetes</taxon>
        <taxon>Autographivirales</taxon>
        <taxon>Sieqvirus</taxon>
        <taxon>Sieqvirus S42C7</taxon>
    </lineage>
</organism>
<keyword evidence="2" id="KW-1185">Reference proteome</keyword>
<evidence type="ECO:0000313" key="1">
    <source>
        <dbReference type="EMBL" id="BAQ94097.1"/>
    </source>
</evidence>
<proteinExistence type="predicted"/>